<evidence type="ECO:0000256" key="1">
    <source>
        <dbReference type="ARBA" id="ARBA00004651"/>
    </source>
</evidence>
<feature type="domain" description="VTT" evidence="8">
    <location>
        <begin position="38"/>
        <end position="161"/>
    </location>
</feature>
<keyword evidence="10" id="KW-1185">Reference proteome</keyword>
<gene>
    <name evidence="9" type="ORF">AB0I59_38965</name>
</gene>
<comment type="caution">
    <text evidence="9">The sequence shown here is derived from an EMBL/GenBank/DDBJ whole genome shotgun (WGS) entry which is preliminary data.</text>
</comment>
<feature type="transmembrane region" description="Helical" evidence="7">
    <location>
        <begin position="57"/>
        <end position="79"/>
    </location>
</feature>
<evidence type="ECO:0000259" key="8">
    <source>
        <dbReference type="Pfam" id="PF09335"/>
    </source>
</evidence>
<dbReference type="RefSeq" id="WP_358141424.1">
    <property type="nucleotide sequence ID" value="NZ_JBFALK010000032.1"/>
</dbReference>
<dbReference type="Pfam" id="PF09335">
    <property type="entry name" value="VTT_dom"/>
    <property type="match status" value="1"/>
</dbReference>
<dbReference type="Proteomes" id="UP001551675">
    <property type="component" value="Unassembled WGS sequence"/>
</dbReference>
<evidence type="ECO:0000313" key="9">
    <source>
        <dbReference type="EMBL" id="MEV0974608.1"/>
    </source>
</evidence>
<sequence length="208" mass="22654">MGPPLPGPLADLAPLLHKYGYAAVGGLIALEDFGIPAPGEAILIAAAVYAGAGHLNIFLVGIVAVAAAIVGDNIGYLIGRFGGRRLIHRWGRYILITPERFHTAERFFLRHGGKIVVIARFVEGLRQVNGIVAGTTGMPWRRFLMFNAIGAVLWVGLWGSVAYFAGKKIGVIYSVIERYQNYAWIVLAVAVTAFVAWRVVRHRRRHGA</sequence>
<comment type="similarity">
    <text evidence="2">Belongs to the DedA family.</text>
</comment>
<comment type="subcellular location">
    <subcellularLocation>
        <location evidence="1">Cell membrane</location>
        <topology evidence="1">Multi-pass membrane protein</topology>
    </subcellularLocation>
</comment>
<feature type="transmembrane region" description="Helical" evidence="7">
    <location>
        <begin position="144"/>
        <end position="166"/>
    </location>
</feature>
<evidence type="ECO:0000256" key="2">
    <source>
        <dbReference type="ARBA" id="ARBA00010792"/>
    </source>
</evidence>
<name>A0ABV3GSJ9_MICGL</name>
<dbReference type="PANTHER" id="PTHR42709">
    <property type="entry name" value="ALKALINE PHOSPHATASE LIKE PROTEIN"/>
    <property type="match status" value="1"/>
</dbReference>
<organism evidence="9 10">
    <name type="scientific">Microtetraspora glauca</name>
    <dbReference type="NCBI Taxonomy" id="1996"/>
    <lineage>
        <taxon>Bacteria</taxon>
        <taxon>Bacillati</taxon>
        <taxon>Actinomycetota</taxon>
        <taxon>Actinomycetes</taxon>
        <taxon>Streptosporangiales</taxon>
        <taxon>Streptosporangiaceae</taxon>
        <taxon>Microtetraspora</taxon>
    </lineage>
</organism>
<evidence type="ECO:0000313" key="10">
    <source>
        <dbReference type="Proteomes" id="UP001551675"/>
    </source>
</evidence>
<evidence type="ECO:0000256" key="6">
    <source>
        <dbReference type="ARBA" id="ARBA00023136"/>
    </source>
</evidence>
<feature type="transmembrane region" description="Helical" evidence="7">
    <location>
        <begin position="182"/>
        <end position="200"/>
    </location>
</feature>
<keyword evidence="4 7" id="KW-0812">Transmembrane</keyword>
<keyword evidence="5 7" id="KW-1133">Transmembrane helix</keyword>
<dbReference type="EMBL" id="JBFALK010000032">
    <property type="protein sequence ID" value="MEV0974608.1"/>
    <property type="molecule type" value="Genomic_DNA"/>
</dbReference>
<keyword evidence="3" id="KW-1003">Cell membrane</keyword>
<proteinExistence type="inferred from homology"/>
<dbReference type="PANTHER" id="PTHR42709:SF6">
    <property type="entry name" value="UNDECAPRENYL PHOSPHATE TRANSPORTER A"/>
    <property type="match status" value="1"/>
</dbReference>
<evidence type="ECO:0000256" key="5">
    <source>
        <dbReference type="ARBA" id="ARBA00022989"/>
    </source>
</evidence>
<dbReference type="InterPro" id="IPR051311">
    <property type="entry name" value="DedA_domain"/>
</dbReference>
<protein>
    <submittedName>
        <fullName evidence="9">DedA family protein</fullName>
    </submittedName>
</protein>
<evidence type="ECO:0000256" key="3">
    <source>
        <dbReference type="ARBA" id="ARBA00022475"/>
    </source>
</evidence>
<reference evidence="9 10" key="1">
    <citation type="submission" date="2024-06" db="EMBL/GenBank/DDBJ databases">
        <title>The Natural Products Discovery Center: Release of the First 8490 Sequenced Strains for Exploring Actinobacteria Biosynthetic Diversity.</title>
        <authorList>
            <person name="Kalkreuter E."/>
            <person name="Kautsar S.A."/>
            <person name="Yang D."/>
            <person name="Bader C.D."/>
            <person name="Teijaro C.N."/>
            <person name="Fluegel L."/>
            <person name="Davis C.M."/>
            <person name="Simpson J.R."/>
            <person name="Lauterbach L."/>
            <person name="Steele A.D."/>
            <person name="Gui C."/>
            <person name="Meng S."/>
            <person name="Li G."/>
            <person name="Viehrig K."/>
            <person name="Ye F."/>
            <person name="Su P."/>
            <person name="Kiefer A.F."/>
            <person name="Nichols A."/>
            <person name="Cepeda A.J."/>
            <person name="Yan W."/>
            <person name="Fan B."/>
            <person name="Jiang Y."/>
            <person name="Adhikari A."/>
            <person name="Zheng C.-J."/>
            <person name="Schuster L."/>
            <person name="Cowan T.M."/>
            <person name="Smanski M.J."/>
            <person name="Chevrette M.G."/>
            <person name="De Carvalho L.P.S."/>
            <person name="Shen B."/>
        </authorList>
    </citation>
    <scope>NUCLEOTIDE SEQUENCE [LARGE SCALE GENOMIC DNA]</scope>
    <source>
        <strain evidence="9 10">NPDC050100</strain>
    </source>
</reference>
<keyword evidence="6 7" id="KW-0472">Membrane</keyword>
<dbReference type="InterPro" id="IPR032816">
    <property type="entry name" value="VTT_dom"/>
</dbReference>
<evidence type="ECO:0000256" key="7">
    <source>
        <dbReference type="SAM" id="Phobius"/>
    </source>
</evidence>
<accession>A0ABV3GSJ9</accession>
<evidence type="ECO:0000256" key="4">
    <source>
        <dbReference type="ARBA" id="ARBA00022692"/>
    </source>
</evidence>